<dbReference type="Gene3D" id="3.30.40.10">
    <property type="entry name" value="Zinc/RING finger domain, C3HC4 (zinc finger)"/>
    <property type="match status" value="1"/>
</dbReference>
<evidence type="ECO:0000313" key="2">
    <source>
        <dbReference type="Proteomes" id="UP001301958"/>
    </source>
</evidence>
<dbReference type="AlphaFoldDB" id="A0AAN7BIX6"/>
<comment type="caution">
    <text evidence="1">The sequence shown here is derived from an EMBL/GenBank/DDBJ whole genome shotgun (WGS) entry which is preliminary data.</text>
</comment>
<name>A0AAN7BIX6_9PEZI</name>
<reference evidence="1" key="2">
    <citation type="submission" date="2023-05" db="EMBL/GenBank/DDBJ databases">
        <authorList>
            <consortium name="Lawrence Berkeley National Laboratory"/>
            <person name="Steindorff A."/>
            <person name="Hensen N."/>
            <person name="Bonometti L."/>
            <person name="Westerberg I."/>
            <person name="Brannstrom I.O."/>
            <person name="Guillou S."/>
            <person name="Cros-Aarteil S."/>
            <person name="Calhoun S."/>
            <person name="Haridas S."/>
            <person name="Kuo A."/>
            <person name="Mondo S."/>
            <person name="Pangilinan J."/>
            <person name="Riley R."/>
            <person name="Labutti K."/>
            <person name="Andreopoulos B."/>
            <person name="Lipzen A."/>
            <person name="Chen C."/>
            <person name="Yanf M."/>
            <person name="Daum C."/>
            <person name="Ng V."/>
            <person name="Clum A."/>
            <person name="Ohm R."/>
            <person name="Martin F."/>
            <person name="Silar P."/>
            <person name="Natvig D."/>
            <person name="Lalanne C."/>
            <person name="Gautier V."/>
            <person name="Ament-Velasquez S.L."/>
            <person name="Kruys A."/>
            <person name="Hutchinson M.I."/>
            <person name="Powell A.J."/>
            <person name="Barry K."/>
            <person name="Miller A.N."/>
            <person name="Grigoriev I.V."/>
            <person name="Debuchy R."/>
            <person name="Gladieux P."/>
            <person name="Thoren M.H."/>
            <person name="Johannesson H."/>
        </authorList>
    </citation>
    <scope>NUCLEOTIDE SEQUENCE</scope>
    <source>
        <strain evidence="1">CBS 990.96</strain>
    </source>
</reference>
<dbReference type="Proteomes" id="UP001301958">
    <property type="component" value="Unassembled WGS sequence"/>
</dbReference>
<keyword evidence="2" id="KW-1185">Reference proteome</keyword>
<gene>
    <name evidence="1" type="ORF">QBC38DRAFT_502567</name>
</gene>
<sequence length="202" mass="23294">MFVVPRSHELSDFWDLEIRKFHKLIKETSMYQCLVHLEDEPCATDAPPTPGCNHDQNVCNACMRTDMEGKIRSGKLQNLTCLDPYCMKPLPVHKVRKLIGPECLKIYDRKLAVLAISIAPNFRWCRCGSGQIHGLGDSSSEWICVDPQCRRQNCYTCNTIGLIDCPHLRAINEKRRAHRAEMRRLPQVAFEQKQMEILEDKP</sequence>
<accession>A0AAN7BIX6</accession>
<reference evidence="1" key="1">
    <citation type="journal article" date="2023" name="Mol. Phylogenet. Evol.">
        <title>Genome-scale phylogeny and comparative genomics of the fungal order Sordariales.</title>
        <authorList>
            <person name="Hensen N."/>
            <person name="Bonometti L."/>
            <person name="Westerberg I."/>
            <person name="Brannstrom I.O."/>
            <person name="Guillou S."/>
            <person name="Cros-Aarteil S."/>
            <person name="Calhoun S."/>
            <person name="Haridas S."/>
            <person name="Kuo A."/>
            <person name="Mondo S."/>
            <person name="Pangilinan J."/>
            <person name="Riley R."/>
            <person name="LaButti K."/>
            <person name="Andreopoulos B."/>
            <person name="Lipzen A."/>
            <person name="Chen C."/>
            <person name="Yan M."/>
            <person name="Daum C."/>
            <person name="Ng V."/>
            <person name="Clum A."/>
            <person name="Steindorff A."/>
            <person name="Ohm R.A."/>
            <person name="Martin F."/>
            <person name="Silar P."/>
            <person name="Natvig D.O."/>
            <person name="Lalanne C."/>
            <person name="Gautier V."/>
            <person name="Ament-Velasquez S.L."/>
            <person name="Kruys A."/>
            <person name="Hutchinson M.I."/>
            <person name="Powell A.J."/>
            <person name="Barry K."/>
            <person name="Miller A.N."/>
            <person name="Grigoriev I.V."/>
            <person name="Debuchy R."/>
            <person name="Gladieux P."/>
            <person name="Hiltunen Thoren M."/>
            <person name="Johannesson H."/>
        </authorList>
    </citation>
    <scope>NUCLEOTIDE SEQUENCE</scope>
    <source>
        <strain evidence="1">CBS 990.96</strain>
    </source>
</reference>
<organism evidence="1 2">
    <name type="scientific">Podospora fimiseda</name>
    <dbReference type="NCBI Taxonomy" id="252190"/>
    <lineage>
        <taxon>Eukaryota</taxon>
        <taxon>Fungi</taxon>
        <taxon>Dikarya</taxon>
        <taxon>Ascomycota</taxon>
        <taxon>Pezizomycotina</taxon>
        <taxon>Sordariomycetes</taxon>
        <taxon>Sordariomycetidae</taxon>
        <taxon>Sordariales</taxon>
        <taxon>Podosporaceae</taxon>
        <taxon>Podospora</taxon>
    </lineage>
</organism>
<dbReference type="InterPro" id="IPR013083">
    <property type="entry name" value="Znf_RING/FYVE/PHD"/>
</dbReference>
<evidence type="ECO:0000313" key="1">
    <source>
        <dbReference type="EMBL" id="KAK4224092.1"/>
    </source>
</evidence>
<dbReference type="SUPFAM" id="SSF57850">
    <property type="entry name" value="RING/U-box"/>
    <property type="match status" value="1"/>
</dbReference>
<proteinExistence type="predicted"/>
<protein>
    <recommendedName>
        <fullName evidence="3">IBR domain-containing protein</fullName>
    </recommendedName>
</protein>
<evidence type="ECO:0008006" key="3">
    <source>
        <dbReference type="Google" id="ProtNLM"/>
    </source>
</evidence>
<dbReference type="EMBL" id="MU865404">
    <property type="protein sequence ID" value="KAK4224092.1"/>
    <property type="molecule type" value="Genomic_DNA"/>
</dbReference>